<dbReference type="InterPro" id="IPR046373">
    <property type="entry name" value="Acyl-CoA_Oxase/DH_mid-dom_sf"/>
</dbReference>
<dbReference type="InterPro" id="IPR009100">
    <property type="entry name" value="AcylCoA_DH/oxidase_NM_dom_sf"/>
</dbReference>
<feature type="active site" description="Proton acceptor" evidence="11">
    <location>
        <position position="520"/>
    </location>
</feature>
<dbReference type="InterPro" id="IPR002655">
    <property type="entry name" value="Acyl-CoA_oxidase_C"/>
</dbReference>
<dbReference type="GeneID" id="19018007"/>
<dbReference type="KEGG" id="bpg:Bathy01g02720"/>
<feature type="compositionally biased region" description="Gly residues" evidence="13">
    <location>
        <begin position="126"/>
        <end position="139"/>
    </location>
</feature>
<comment type="cofactor">
    <cofactor evidence="1">
        <name>FAD</name>
        <dbReference type="ChEBI" id="CHEBI:57692"/>
    </cofactor>
</comment>
<dbReference type="FunFam" id="1.20.140.10:FF:000005">
    <property type="entry name" value="Acyl-coenzyme A oxidase"/>
    <property type="match status" value="1"/>
</dbReference>
<keyword evidence="7" id="KW-0560">Oxidoreductase</keyword>
<dbReference type="InterPro" id="IPR037069">
    <property type="entry name" value="AcylCoA_DH/ox_N_sf"/>
</dbReference>
<evidence type="ECO:0000259" key="14">
    <source>
        <dbReference type="Pfam" id="PF01756"/>
    </source>
</evidence>
<evidence type="ECO:0000256" key="8">
    <source>
        <dbReference type="ARBA" id="ARBA00023098"/>
    </source>
</evidence>
<dbReference type="RefSeq" id="XP_007515735.1">
    <property type="nucleotide sequence ID" value="XM_007515673.1"/>
</dbReference>
<dbReference type="Pfam" id="PF22924">
    <property type="entry name" value="ACOX_C_alpha1"/>
    <property type="match status" value="1"/>
</dbReference>
<dbReference type="InterPro" id="IPR012258">
    <property type="entry name" value="Acyl-CoA_oxidase"/>
</dbReference>
<dbReference type="FunFam" id="2.40.110.10:FF:000003">
    <property type="entry name" value="Acyl-coenzyme A oxidase"/>
    <property type="match status" value="1"/>
</dbReference>
<evidence type="ECO:0000313" key="18">
    <source>
        <dbReference type="Proteomes" id="UP000198341"/>
    </source>
</evidence>
<dbReference type="PIRSF" id="PIRSF000168">
    <property type="entry name" value="Acyl-CoA_oxidase"/>
    <property type="match status" value="1"/>
</dbReference>
<evidence type="ECO:0000256" key="2">
    <source>
        <dbReference type="ARBA" id="ARBA00004275"/>
    </source>
</evidence>
<feature type="compositionally biased region" description="Low complexity" evidence="13">
    <location>
        <begin position="140"/>
        <end position="156"/>
    </location>
</feature>
<dbReference type="PANTHER" id="PTHR10909:SF250">
    <property type="entry name" value="PEROXISOMAL ACYL-COENZYME A OXIDASE 1"/>
    <property type="match status" value="1"/>
</dbReference>
<keyword evidence="5 10" id="KW-0274">FAD</keyword>
<dbReference type="AlphaFoldDB" id="K8EA98"/>
<dbReference type="PANTHER" id="PTHR10909">
    <property type="entry name" value="ELECTRON TRANSPORT OXIDOREDUCTASE"/>
    <property type="match status" value="1"/>
</dbReference>
<dbReference type="GO" id="GO:0003997">
    <property type="term" value="F:acyl-CoA oxidase activity"/>
    <property type="evidence" value="ECO:0007669"/>
    <property type="project" value="InterPro"/>
</dbReference>
<dbReference type="Gene3D" id="1.20.140.10">
    <property type="entry name" value="Butyryl-CoA Dehydrogenase, subunit A, domain 3"/>
    <property type="match status" value="2"/>
</dbReference>
<evidence type="ECO:0000259" key="15">
    <source>
        <dbReference type="Pfam" id="PF14749"/>
    </source>
</evidence>
<evidence type="ECO:0000256" key="13">
    <source>
        <dbReference type="SAM" id="MobiDB-lite"/>
    </source>
</evidence>
<keyword evidence="18" id="KW-1185">Reference proteome</keyword>
<dbReference type="GO" id="GO:0071949">
    <property type="term" value="F:FAD binding"/>
    <property type="evidence" value="ECO:0007669"/>
    <property type="project" value="InterPro"/>
</dbReference>
<dbReference type="Proteomes" id="UP000198341">
    <property type="component" value="Chromosome 1"/>
</dbReference>
<dbReference type="Pfam" id="PF14749">
    <property type="entry name" value="Acyl-CoA_ox_N"/>
    <property type="match status" value="1"/>
</dbReference>
<evidence type="ECO:0000256" key="3">
    <source>
        <dbReference type="ARBA" id="ARBA00006288"/>
    </source>
</evidence>
<dbReference type="InterPro" id="IPR036250">
    <property type="entry name" value="AcylCo_DH-like_C"/>
</dbReference>
<feature type="binding site" evidence="12">
    <location>
        <position position="218"/>
    </location>
    <ligand>
        <name>FAD</name>
        <dbReference type="ChEBI" id="CHEBI:57692"/>
    </ligand>
</feature>
<keyword evidence="6" id="KW-0276">Fatty acid metabolism</keyword>
<protein>
    <recommendedName>
        <fullName evidence="10">Acyl-coenzyme A oxidase</fullName>
    </recommendedName>
</protein>
<keyword evidence="4 10" id="KW-0285">Flavoprotein</keyword>
<evidence type="ECO:0000256" key="7">
    <source>
        <dbReference type="ARBA" id="ARBA00023002"/>
    </source>
</evidence>
<dbReference type="SUPFAM" id="SSF56645">
    <property type="entry name" value="Acyl-CoA dehydrogenase NM domain-like"/>
    <property type="match status" value="1"/>
</dbReference>
<comment type="similarity">
    <text evidence="3 10">Belongs to the acyl-CoA oxidase family.</text>
</comment>
<dbReference type="InterPro" id="IPR029320">
    <property type="entry name" value="Acyl-CoA_ox_N"/>
</dbReference>
<evidence type="ECO:0000259" key="16">
    <source>
        <dbReference type="Pfam" id="PF22924"/>
    </source>
</evidence>
<feature type="region of interest" description="Disordered" evidence="13">
    <location>
        <begin position="124"/>
        <end position="156"/>
    </location>
</feature>
<evidence type="ECO:0000256" key="1">
    <source>
        <dbReference type="ARBA" id="ARBA00001974"/>
    </source>
</evidence>
<dbReference type="Pfam" id="PF01756">
    <property type="entry name" value="ACOX"/>
    <property type="match status" value="1"/>
</dbReference>
<comment type="subcellular location">
    <subcellularLocation>
        <location evidence="2">Peroxisome</location>
    </subcellularLocation>
</comment>
<dbReference type="eggNOG" id="KOG0136">
    <property type="taxonomic scope" value="Eukaryota"/>
</dbReference>
<reference evidence="17 18" key="1">
    <citation type="submission" date="2011-10" db="EMBL/GenBank/DDBJ databases">
        <authorList>
            <person name="Genoscope - CEA"/>
        </authorList>
    </citation>
    <scope>NUCLEOTIDE SEQUENCE [LARGE SCALE GENOMIC DNA]</scope>
    <source>
        <strain evidence="17 18">RCC 1105</strain>
    </source>
</reference>
<name>K8EA98_9CHLO</name>
<feature type="domain" description="Acyl-coenzyme A oxidase N-terminal" evidence="15">
    <location>
        <begin position="55"/>
        <end position="212"/>
    </location>
</feature>
<sequence>MNTAWKSESTNEAEADEDDITLARKLQTPVSKQIAQSSVDPRKDLLRERERASFNSRELEVLLAGGVENVKLRKLVAETLTKDRVFKNKTSEKYSLPREELYRTTLEKYLEIPRVAREILAKIHGDNGGGGGGGSGGGATRSRSGNSGDSGNGVNKSNNNKLIAIARVVREFIDEPGGLDLHLGMFIPTIQGQGTDEQKKYWLPKCVNLEIVGTYAQTELGHGTFIRGLETTCTYDVRKKEFIVHSPTLTATKWWPGGLGKTATHAIVMARLFVPSSSSSSSSFASHSEPVFSDKGIHAFVVQIRSTKDHLPLPGVQCGDIGDKMGYNAVDNGFLRFDHVRVPKDAMLMGHSKVLDDGTYVPPPVKKAAYGTMVFVRSDIVMNAALYMKKAVTIALRYNLVRRQSNADSKNNNVETQVLDYQHSQRTLFPILASSFAFHTTSDYMRRMYFEFLKRSQSSEKDFDALPELHATSSGLKAFCSWKTKDAIESCRLTCGGHGYLANAGFGTTFASYAPNVTYEGDNNVLCLQTSRYLLKTMRALQAKLVTEVKLVGQMKYLSESGNTFTSTLGHEVGIRDEDALLRAYEHRAWRLCSQATARAGNLSVDEAMRLDMVSWIKVAKSHCALVVLANFFDGIHEAEKLKVSKETIAVLKRLATLHALCGVEDELGDWVEDGYLEAMQCQLVREEIAQLLQELRPDAAALADSLGLDDYFLNSTLGARDGNVYENLFAAAQKAPFNSSHKPPGYDHLLWPRFNASSNSNTSNNNKGRSKL</sequence>
<evidence type="ECO:0000256" key="5">
    <source>
        <dbReference type="ARBA" id="ARBA00022827"/>
    </source>
</evidence>
<keyword evidence="8" id="KW-0443">Lipid metabolism</keyword>
<dbReference type="GO" id="GO:0055088">
    <property type="term" value="P:lipid homeostasis"/>
    <property type="evidence" value="ECO:0007669"/>
    <property type="project" value="TreeGrafter"/>
</dbReference>
<dbReference type="FunFam" id="1.20.140.10:FF:000013">
    <property type="entry name" value="Acyl-coenzyme A oxidase"/>
    <property type="match status" value="1"/>
</dbReference>
<evidence type="ECO:0000256" key="4">
    <source>
        <dbReference type="ARBA" id="ARBA00022630"/>
    </source>
</evidence>
<evidence type="ECO:0000256" key="6">
    <source>
        <dbReference type="ARBA" id="ARBA00022832"/>
    </source>
</evidence>
<accession>K8EA98</accession>
<dbReference type="EMBL" id="FO082278">
    <property type="protein sequence ID" value="CCO14614.1"/>
    <property type="molecule type" value="Genomic_DNA"/>
</dbReference>
<dbReference type="GO" id="GO:0005777">
    <property type="term" value="C:peroxisome"/>
    <property type="evidence" value="ECO:0007669"/>
    <property type="project" value="UniProtKB-SubCell"/>
</dbReference>
<feature type="binding site" evidence="12">
    <location>
        <position position="257"/>
    </location>
    <ligand>
        <name>FAD</name>
        <dbReference type="ChEBI" id="CHEBI:57692"/>
    </ligand>
</feature>
<feature type="domain" description="Acyl-CoA oxidase C-terminal" evidence="14">
    <location>
        <begin position="579"/>
        <end position="753"/>
    </location>
</feature>
<gene>
    <name evidence="17" type="ORF">Bathy01g02720</name>
</gene>
<feature type="domain" description="Acyl-CoA oxidase C-alpha1" evidence="16">
    <location>
        <begin position="370"/>
        <end position="535"/>
    </location>
</feature>
<evidence type="ECO:0000313" key="17">
    <source>
        <dbReference type="EMBL" id="CCO14614.1"/>
    </source>
</evidence>
<evidence type="ECO:0000256" key="10">
    <source>
        <dbReference type="PIRNR" id="PIRNR000168"/>
    </source>
</evidence>
<evidence type="ECO:0000256" key="11">
    <source>
        <dbReference type="PIRSR" id="PIRSR000168-1"/>
    </source>
</evidence>
<dbReference type="OrthoDB" id="538336at2759"/>
<proteinExistence type="inferred from homology"/>
<keyword evidence="9" id="KW-0576">Peroxisome</keyword>
<dbReference type="STRING" id="41875.K8EA98"/>
<dbReference type="Gene3D" id="2.40.110.10">
    <property type="entry name" value="Butyryl-CoA Dehydrogenase, subunit A, domain 2"/>
    <property type="match status" value="1"/>
</dbReference>
<evidence type="ECO:0000256" key="9">
    <source>
        <dbReference type="ARBA" id="ARBA00023140"/>
    </source>
</evidence>
<dbReference type="GO" id="GO:0033540">
    <property type="term" value="P:fatty acid beta-oxidation using acyl-CoA oxidase"/>
    <property type="evidence" value="ECO:0007669"/>
    <property type="project" value="TreeGrafter"/>
</dbReference>
<dbReference type="Gene3D" id="1.10.540.10">
    <property type="entry name" value="Acyl-CoA dehydrogenase/oxidase, N-terminal domain"/>
    <property type="match status" value="1"/>
</dbReference>
<organism evidence="17 18">
    <name type="scientific">Bathycoccus prasinos</name>
    <dbReference type="NCBI Taxonomy" id="41875"/>
    <lineage>
        <taxon>Eukaryota</taxon>
        <taxon>Viridiplantae</taxon>
        <taxon>Chlorophyta</taxon>
        <taxon>Mamiellophyceae</taxon>
        <taxon>Mamiellales</taxon>
        <taxon>Bathycoccaceae</taxon>
        <taxon>Bathycoccus</taxon>
    </lineage>
</organism>
<dbReference type="GO" id="GO:0005504">
    <property type="term" value="F:fatty acid binding"/>
    <property type="evidence" value="ECO:0007669"/>
    <property type="project" value="TreeGrafter"/>
</dbReference>
<dbReference type="SUPFAM" id="SSF47203">
    <property type="entry name" value="Acyl-CoA dehydrogenase C-terminal domain-like"/>
    <property type="match status" value="2"/>
</dbReference>
<evidence type="ECO:0000256" key="12">
    <source>
        <dbReference type="PIRSR" id="PIRSR000168-2"/>
    </source>
</evidence>
<dbReference type="InterPro" id="IPR055060">
    <property type="entry name" value="ACOX_C_alpha1"/>
</dbReference>